<accession>A0ABV8EL02</accession>
<gene>
    <name evidence="2" type="ORF">ACFOUP_06520</name>
</gene>
<evidence type="ECO:0000256" key="1">
    <source>
        <dbReference type="ARBA" id="ARBA00022649"/>
    </source>
</evidence>
<evidence type="ECO:0000313" key="2">
    <source>
        <dbReference type="EMBL" id="MFC3976023.1"/>
    </source>
</evidence>
<dbReference type="RefSeq" id="WP_353959774.1">
    <property type="nucleotide sequence ID" value="NZ_JAKZGR010000004.1"/>
</dbReference>
<proteinExistence type="predicted"/>
<dbReference type="EMBL" id="JBHSAV010000017">
    <property type="protein sequence ID" value="MFC3976023.1"/>
    <property type="molecule type" value="Genomic_DNA"/>
</dbReference>
<reference evidence="3" key="1">
    <citation type="journal article" date="2019" name="Int. J. Syst. Evol. Microbiol.">
        <title>The Global Catalogue of Microorganisms (GCM) 10K type strain sequencing project: providing services to taxonomists for standard genome sequencing and annotation.</title>
        <authorList>
            <consortium name="The Broad Institute Genomics Platform"/>
            <consortium name="The Broad Institute Genome Sequencing Center for Infectious Disease"/>
            <person name="Wu L."/>
            <person name="Ma J."/>
        </authorList>
    </citation>
    <scope>NUCLEOTIDE SEQUENCE [LARGE SCALE GENOMIC DNA]</scope>
    <source>
        <strain evidence="3">CECT 8551</strain>
    </source>
</reference>
<protein>
    <submittedName>
        <fullName evidence="2">Type II toxin-antitoxin system YafQ family toxin</fullName>
    </submittedName>
</protein>
<dbReference type="InterPro" id="IPR035093">
    <property type="entry name" value="RelE/ParE_toxin_dom_sf"/>
</dbReference>
<dbReference type="PANTHER" id="PTHR40588:SF1">
    <property type="entry name" value="MRNA INTERFERASE TOXIN YAFQ"/>
    <property type="match status" value="1"/>
</dbReference>
<dbReference type="SUPFAM" id="SSF143011">
    <property type="entry name" value="RelE-like"/>
    <property type="match status" value="1"/>
</dbReference>
<evidence type="ECO:0000313" key="3">
    <source>
        <dbReference type="Proteomes" id="UP001595766"/>
    </source>
</evidence>
<dbReference type="Pfam" id="PF15738">
    <property type="entry name" value="YafQ_toxin"/>
    <property type="match status" value="1"/>
</dbReference>
<dbReference type="InterPro" id="IPR004386">
    <property type="entry name" value="Toxin_YafQ-like"/>
</dbReference>
<comment type="caution">
    <text evidence="2">The sequence shown here is derived from an EMBL/GenBank/DDBJ whole genome shotgun (WGS) entry which is preliminary data.</text>
</comment>
<dbReference type="InterPro" id="IPR007712">
    <property type="entry name" value="RelE/ParE_toxin"/>
</dbReference>
<keyword evidence="1" id="KW-1277">Toxin-antitoxin system</keyword>
<dbReference type="Proteomes" id="UP001595766">
    <property type="component" value="Unassembled WGS sequence"/>
</dbReference>
<organism evidence="2 3">
    <name type="scientific">Belliella kenyensis</name>
    <dbReference type="NCBI Taxonomy" id="1472724"/>
    <lineage>
        <taxon>Bacteria</taxon>
        <taxon>Pseudomonadati</taxon>
        <taxon>Bacteroidota</taxon>
        <taxon>Cytophagia</taxon>
        <taxon>Cytophagales</taxon>
        <taxon>Cyclobacteriaceae</taxon>
        <taxon>Belliella</taxon>
    </lineage>
</organism>
<dbReference type="PIRSF" id="PIRSF006156">
    <property type="entry name" value="YafQ"/>
    <property type="match status" value="1"/>
</dbReference>
<dbReference type="NCBIfam" id="TIGR02385">
    <property type="entry name" value="RelE_StbE"/>
    <property type="match status" value="1"/>
</dbReference>
<sequence>MSRYKVYPSSKFKKDYKKFMHRKKHLEAIQRTIIELSDNGHESIPQKKRPHKLIGDYVNCWECHALPDLLIIWEQDDDLMEIVLVRVGSHSELF</sequence>
<dbReference type="Gene3D" id="3.30.2310.20">
    <property type="entry name" value="RelE-like"/>
    <property type="match status" value="1"/>
</dbReference>
<keyword evidence="3" id="KW-1185">Reference proteome</keyword>
<name>A0ABV8EL02_9BACT</name>
<dbReference type="PANTHER" id="PTHR40588">
    <property type="entry name" value="MRNA INTERFERASE TOXIN YAFQ"/>
    <property type="match status" value="1"/>
</dbReference>